<dbReference type="KEGG" id="vg:26796704"/>
<evidence type="ECO:0000313" key="2">
    <source>
        <dbReference type="EMBL" id="AKO61110.1"/>
    </source>
</evidence>
<sequence>MKPCKVYSIQENDVIVPETDYYEVVHFDMKEPHVIRSSDGNKPLLVEKEVHCTPIRQFSEISEFGRRINTYVAFDKKLEDYVNLLIKEKLQEQQFSHNKEICLYKKDLGKVSFELEQLREYNYQQRRDFMHKWDKLLFRLSLGIASLFSGAVICLGVVFS</sequence>
<keyword evidence="1" id="KW-0812">Transmembrane</keyword>
<keyword evidence="3" id="KW-1185">Reference proteome</keyword>
<protein>
    <submittedName>
        <fullName evidence="2">Uncharacterized protein</fullName>
    </submittedName>
</protein>
<accession>A0A0H4J2D9</accession>
<proteinExistence type="predicted"/>
<evidence type="ECO:0000256" key="1">
    <source>
        <dbReference type="SAM" id="Phobius"/>
    </source>
</evidence>
<dbReference type="EMBL" id="KR534323">
    <property type="protein sequence ID" value="AKO61110.1"/>
    <property type="molecule type" value="Genomic_DNA"/>
</dbReference>
<dbReference type="GeneID" id="26796704"/>
<dbReference type="RefSeq" id="YP_009225643.1">
    <property type="nucleotide sequence ID" value="NC_029094.1"/>
</dbReference>
<dbReference type="Proteomes" id="UP000202763">
    <property type="component" value="Segment"/>
</dbReference>
<feature type="transmembrane region" description="Helical" evidence="1">
    <location>
        <begin position="136"/>
        <end position="159"/>
    </location>
</feature>
<name>A0A0H4J2D9_9CAUD</name>
<organism evidence="2 3">
    <name type="scientific">Pseudoalteromonas phage H101</name>
    <dbReference type="NCBI Taxonomy" id="1654919"/>
    <lineage>
        <taxon>Viruses</taxon>
        <taxon>Duplodnaviria</taxon>
        <taxon>Heunggongvirae</taxon>
        <taxon>Uroviricota</taxon>
        <taxon>Caudoviricetes</taxon>
        <taxon>Shandongvirus</taxon>
        <taxon>Shandongvirus H101</taxon>
    </lineage>
</organism>
<reference evidence="2 3" key="1">
    <citation type="submission" date="2015-05" db="EMBL/GenBank/DDBJ databases">
        <authorList>
            <person name="Wang D.B."/>
            <person name="Wang M."/>
        </authorList>
    </citation>
    <scope>NUCLEOTIDE SEQUENCE [LARGE SCALE GENOMIC DNA]</scope>
</reference>
<keyword evidence="1" id="KW-1133">Transmembrane helix</keyword>
<keyword evidence="1" id="KW-0472">Membrane</keyword>
<evidence type="ECO:0000313" key="3">
    <source>
        <dbReference type="Proteomes" id="UP000202763"/>
    </source>
</evidence>